<dbReference type="Gene3D" id="1.20.144.10">
    <property type="entry name" value="Phosphatidic acid phosphatase type 2/haloperoxidase"/>
    <property type="match status" value="1"/>
</dbReference>
<reference evidence="9" key="1">
    <citation type="submission" date="2020-05" db="EMBL/GenBank/DDBJ databases">
        <authorList>
            <person name="Chiriac C."/>
            <person name="Salcher M."/>
            <person name="Ghai R."/>
            <person name="Kavagutti S V."/>
        </authorList>
    </citation>
    <scope>NUCLEOTIDE SEQUENCE</scope>
</reference>
<evidence type="ECO:0000256" key="3">
    <source>
        <dbReference type="ARBA" id="ARBA00022692"/>
    </source>
</evidence>
<gene>
    <name evidence="9" type="ORF">UFOPK2766_01525</name>
    <name evidence="10" type="ORF">UFOPK3519_01174</name>
</gene>
<dbReference type="PANTHER" id="PTHR14969:SF62">
    <property type="entry name" value="DECAPRENYLPHOSPHORYL-5-PHOSPHORIBOSE PHOSPHATASE RV3807C-RELATED"/>
    <property type="match status" value="1"/>
</dbReference>
<dbReference type="PANTHER" id="PTHR14969">
    <property type="entry name" value="SPHINGOSINE-1-PHOSPHATE PHOSPHOHYDROLASE"/>
    <property type="match status" value="1"/>
</dbReference>
<feature type="compositionally biased region" description="Basic and acidic residues" evidence="7">
    <location>
        <begin position="99"/>
        <end position="108"/>
    </location>
</feature>
<proteinExistence type="predicted"/>
<dbReference type="EMBL" id="CAEZYU010000074">
    <property type="protein sequence ID" value="CAB4748848.1"/>
    <property type="molecule type" value="Genomic_DNA"/>
</dbReference>
<dbReference type="SUPFAM" id="SSF48317">
    <property type="entry name" value="Acid phosphatase/Vanadium-dependent haloperoxidase"/>
    <property type="match status" value="1"/>
</dbReference>
<dbReference type="EMBL" id="CAFBMG010000094">
    <property type="protein sequence ID" value="CAB4907054.1"/>
    <property type="molecule type" value="Genomic_DNA"/>
</dbReference>
<keyword evidence="4" id="KW-0378">Hydrolase</keyword>
<protein>
    <submittedName>
        <fullName evidence="9">Unannotated protein</fullName>
    </submittedName>
</protein>
<comment type="subcellular location">
    <subcellularLocation>
        <location evidence="1">Cell membrane</location>
        <topology evidence="1">Multi-pass membrane protein</topology>
    </subcellularLocation>
</comment>
<evidence type="ECO:0000256" key="6">
    <source>
        <dbReference type="ARBA" id="ARBA00023136"/>
    </source>
</evidence>
<accession>A0A6J6TP23</accession>
<keyword evidence="6" id="KW-0472">Membrane</keyword>
<evidence type="ECO:0000256" key="5">
    <source>
        <dbReference type="ARBA" id="ARBA00022989"/>
    </source>
</evidence>
<keyword evidence="3" id="KW-0812">Transmembrane</keyword>
<dbReference type="CDD" id="cd01610">
    <property type="entry name" value="PAP2_like"/>
    <property type="match status" value="1"/>
</dbReference>
<dbReference type="SMART" id="SM00014">
    <property type="entry name" value="acidPPc"/>
    <property type="match status" value="1"/>
</dbReference>
<sequence length="188" mass="20380">MSTHPRGVVTAVLQSQLVKRFDTSADLLAKASHGSQPADRVLYALSQAANHSLLWHSINAIDAITASPSRRRRALRRSAIIAIEQAVINGPVKLIAKRERPEEKENHPHQLRSPQTTSFPSGHASAAACAATLLSEDLGMAPLWWTLAAAVSWSRIHVGVHHASDVVAGMIAGRTIARTAQRFWPSRS</sequence>
<evidence type="ECO:0000256" key="2">
    <source>
        <dbReference type="ARBA" id="ARBA00022475"/>
    </source>
</evidence>
<keyword evidence="2" id="KW-1003">Cell membrane</keyword>
<dbReference type="AlphaFoldDB" id="A0A6J6TP23"/>
<evidence type="ECO:0000259" key="8">
    <source>
        <dbReference type="SMART" id="SM00014"/>
    </source>
</evidence>
<organism evidence="9">
    <name type="scientific">freshwater metagenome</name>
    <dbReference type="NCBI Taxonomy" id="449393"/>
    <lineage>
        <taxon>unclassified sequences</taxon>
        <taxon>metagenomes</taxon>
        <taxon>ecological metagenomes</taxon>
    </lineage>
</organism>
<dbReference type="InterPro" id="IPR000326">
    <property type="entry name" value="PAP2/HPO"/>
</dbReference>
<name>A0A6J6TP23_9ZZZZ</name>
<evidence type="ECO:0000256" key="1">
    <source>
        <dbReference type="ARBA" id="ARBA00004651"/>
    </source>
</evidence>
<dbReference type="GO" id="GO:0016787">
    <property type="term" value="F:hydrolase activity"/>
    <property type="evidence" value="ECO:0007669"/>
    <property type="project" value="UniProtKB-KW"/>
</dbReference>
<evidence type="ECO:0000313" key="9">
    <source>
        <dbReference type="EMBL" id="CAB4748848.1"/>
    </source>
</evidence>
<feature type="region of interest" description="Disordered" evidence="7">
    <location>
        <begin position="99"/>
        <end position="122"/>
    </location>
</feature>
<dbReference type="GO" id="GO:0005886">
    <property type="term" value="C:plasma membrane"/>
    <property type="evidence" value="ECO:0007669"/>
    <property type="project" value="UniProtKB-SubCell"/>
</dbReference>
<dbReference type="InterPro" id="IPR036938">
    <property type="entry name" value="PAP2/HPO_sf"/>
</dbReference>
<evidence type="ECO:0000256" key="4">
    <source>
        <dbReference type="ARBA" id="ARBA00022801"/>
    </source>
</evidence>
<feature type="domain" description="Phosphatidic acid phosphatase type 2/haloperoxidase" evidence="8">
    <location>
        <begin position="75"/>
        <end position="181"/>
    </location>
</feature>
<evidence type="ECO:0000256" key="7">
    <source>
        <dbReference type="SAM" id="MobiDB-lite"/>
    </source>
</evidence>
<dbReference type="Pfam" id="PF01569">
    <property type="entry name" value="PAP2"/>
    <property type="match status" value="1"/>
</dbReference>
<evidence type="ECO:0000313" key="10">
    <source>
        <dbReference type="EMBL" id="CAB4907054.1"/>
    </source>
</evidence>
<keyword evidence="5" id="KW-1133">Transmembrane helix</keyword>